<evidence type="ECO:0000259" key="6">
    <source>
        <dbReference type="Pfam" id="PF04542"/>
    </source>
</evidence>
<feature type="domain" description="RNA polymerase sigma factor 70 region 4 type 2" evidence="7">
    <location>
        <begin position="127"/>
        <end position="178"/>
    </location>
</feature>
<dbReference type="InterPro" id="IPR007627">
    <property type="entry name" value="RNA_pol_sigma70_r2"/>
</dbReference>
<dbReference type="InterPro" id="IPR013324">
    <property type="entry name" value="RNA_pol_sigma_r3/r4-like"/>
</dbReference>
<dbReference type="Proteomes" id="UP000178735">
    <property type="component" value="Unassembled WGS sequence"/>
</dbReference>
<dbReference type="InterPro" id="IPR014284">
    <property type="entry name" value="RNA_pol_sigma-70_dom"/>
</dbReference>
<dbReference type="PANTHER" id="PTHR43133">
    <property type="entry name" value="RNA POLYMERASE ECF-TYPE SIGMA FACTO"/>
    <property type="match status" value="1"/>
</dbReference>
<evidence type="ECO:0000256" key="2">
    <source>
        <dbReference type="ARBA" id="ARBA00023015"/>
    </source>
</evidence>
<dbReference type="SUPFAM" id="SSF88659">
    <property type="entry name" value="Sigma3 and sigma4 domains of RNA polymerase sigma factors"/>
    <property type="match status" value="1"/>
</dbReference>
<keyword evidence="5" id="KW-0804">Transcription</keyword>
<evidence type="ECO:0000256" key="4">
    <source>
        <dbReference type="ARBA" id="ARBA00023125"/>
    </source>
</evidence>
<organism evidence="8 9">
    <name type="scientific">Candidatus Wallbacteria bacterium GWC2_49_35</name>
    <dbReference type="NCBI Taxonomy" id="1817813"/>
    <lineage>
        <taxon>Bacteria</taxon>
        <taxon>Candidatus Walliibacteriota</taxon>
    </lineage>
</organism>
<dbReference type="GO" id="GO:0016987">
    <property type="term" value="F:sigma factor activity"/>
    <property type="evidence" value="ECO:0007669"/>
    <property type="project" value="UniProtKB-KW"/>
</dbReference>
<comment type="caution">
    <text evidence="8">The sequence shown here is derived from an EMBL/GenBank/DDBJ whole genome shotgun (WGS) entry which is preliminary data.</text>
</comment>
<dbReference type="STRING" id="1817813.A2008_04575"/>
<dbReference type="Pfam" id="PF08281">
    <property type="entry name" value="Sigma70_r4_2"/>
    <property type="match status" value="1"/>
</dbReference>
<evidence type="ECO:0000313" key="9">
    <source>
        <dbReference type="Proteomes" id="UP000178735"/>
    </source>
</evidence>
<dbReference type="InterPro" id="IPR039425">
    <property type="entry name" value="RNA_pol_sigma-70-like"/>
</dbReference>
<dbReference type="SUPFAM" id="SSF88946">
    <property type="entry name" value="Sigma2 domain of RNA polymerase sigma factors"/>
    <property type="match status" value="1"/>
</dbReference>
<proteinExistence type="inferred from homology"/>
<dbReference type="AlphaFoldDB" id="A0A1F7WV83"/>
<dbReference type="Gene3D" id="1.10.10.10">
    <property type="entry name" value="Winged helix-like DNA-binding domain superfamily/Winged helix DNA-binding domain"/>
    <property type="match status" value="1"/>
</dbReference>
<comment type="similarity">
    <text evidence="1">Belongs to the sigma-70 factor family. ECF subfamily.</text>
</comment>
<accession>A0A1F7WV83</accession>
<evidence type="ECO:0000256" key="3">
    <source>
        <dbReference type="ARBA" id="ARBA00023082"/>
    </source>
</evidence>
<keyword evidence="3" id="KW-0731">Sigma factor</keyword>
<gene>
    <name evidence="8" type="ORF">A2008_04575</name>
</gene>
<evidence type="ECO:0000313" key="8">
    <source>
        <dbReference type="EMBL" id="OGM06734.1"/>
    </source>
</evidence>
<dbReference type="GO" id="GO:0003677">
    <property type="term" value="F:DNA binding"/>
    <property type="evidence" value="ECO:0007669"/>
    <property type="project" value="UniProtKB-KW"/>
</dbReference>
<dbReference type="CDD" id="cd06171">
    <property type="entry name" value="Sigma70_r4"/>
    <property type="match status" value="1"/>
</dbReference>
<keyword evidence="2" id="KW-0805">Transcription regulation</keyword>
<evidence type="ECO:0000259" key="7">
    <source>
        <dbReference type="Pfam" id="PF08281"/>
    </source>
</evidence>
<dbReference type="Pfam" id="PF04542">
    <property type="entry name" value="Sigma70_r2"/>
    <property type="match status" value="1"/>
</dbReference>
<dbReference type="EMBL" id="MGFH01000053">
    <property type="protein sequence ID" value="OGM06734.1"/>
    <property type="molecule type" value="Genomic_DNA"/>
</dbReference>
<reference evidence="8 9" key="1">
    <citation type="journal article" date="2016" name="Nat. Commun.">
        <title>Thousands of microbial genomes shed light on interconnected biogeochemical processes in an aquifer system.</title>
        <authorList>
            <person name="Anantharaman K."/>
            <person name="Brown C.T."/>
            <person name="Hug L.A."/>
            <person name="Sharon I."/>
            <person name="Castelle C.J."/>
            <person name="Probst A.J."/>
            <person name="Thomas B.C."/>
            <person name="Singh A."/>
            <person name="Wilkins M.J."/>
            <person name="Karaoz U."/>
            <person name="Brodie E.L."/>
            <person name="Williams K.H."/>
            <person name="Hubbard S.S."/>
            <person name="Banfield J.F."/>
        </authorList>
    </citation>
    <scope>NUCLEOTIDE SEQUENCE [LARGE SCALE GENOMIC DNA]</scope>
</reference>
<protein>
    <recommendedName>
        <fullName evidence="10">RNA polymerase sigma factor</fullName>
    </recommendedName>
</protein>
<dbReference type="InterPro" id="IPR013325">
    <property type="entry name" value="RNA_pol_sigma_r2"/>
</dbReference>
<dbReference type="PANTHER" id="PTHR43133:SF8">
    <property type="entry name" value="RNA POLYMERASE SIGMA FACTOR HI_1459-RELATED"/>
    <property type="match status" value="1"/>
</dbReference>
<name>A0A1F7WV83_9BACT</name>
<dbReference type="Gene3D" id="1.10.1740.10">
    <property type="match status" value="1"/>
</dbReference>
<dbReference type="GO" id="GO:0006352">
    <property type="term" value="P:DNA-templated transcription initiation"/>
    <property type="evidence" value="ECO:0007669"/>
    <property type="project" value="InterPro"/>
</dbReference>
<keyword evidence="4" id="KW-0238">DNA-binding</keyword>
<evidence type="ECO:0008006" key="10">
    <source>
        <dbReference type="Google" id="ProtNLM"/>
    </source>
</evidence>
<evidence type="ECO:0000256" key="5">
    <source>
        <dbReference type="ARBA" id="ARBA00023163"/>
    </source>
</evidence>
<dbReference type="InterPro" id="IPR036388">
    <property type="entry name" value="WH-like_DNA-bd_sf"/>
</dbReference>
<feature type="domain" description="RNA polymerase sigma-70 region 2" evidence="6">
    <location>
        <begin position="28"/>
        <end position="92"/>
    </location>
</feature>
<evidence type="ECO:0000256" key="1">
    <source>
        <dbReference type="ARBA" id="ARBA00010641"/>
    </source>
</evidence>
<dbReference type="NCBIfam" id="TIGR02937">
    <property type="entry name" value="sigma70-ECF"/>
    <property type="match status" value="1"/>
</dbReference>
<sequence length="183" mass="20785">MNETENRDIDNGGPGEEKAAFREKIRLLYMSSADRLFAYSLGVCGNVEQARDIVSETFLKALENPQIFDEGFRPESWLFKVATNLMRSAFTRFLKRFLSFSNFDLDLRVSGGAQPDEAAVRNEEFVKLSAALRKLGRTDAEIVYLKYYESMSYSEISQIIGIAEGTVASKLSRALRRLENELK</sequence>
<dbReference type="InterPro" id="IPR013249">
    <property type="entry name" value="RNA_pol_sigma70_r4_t2"/>
</dbReference>